<reference evidence="1 2" key="1">
    <citation type="submission" date="2018-08" db="EMBL/GenBank/DDBJ databases">
        <title>Lysobacter soli KCTC 22011, whole genome shotgun sequence.</title>
        <authorList>
            <person name="Zhang X."/>
            <person name="Feng G."/>
            <person name="Zhu H."/>
        </authorList>
    </citation>
    <scope>NUCLEOTIDE SEQUENCE [LARGE SCALE GENOMIC DNA]</scope>
    <source>
        <strain evidence="1 2">KCTC 22011</strain>
    </source>
</reference>
<dbReference type="EMBL" id="QTJR01000001">
    <property type="protein sequence ID" value="RDY69313.1"/>
    <property type="molecule type" value="Genomic_DNA"/>
</dbReference>
<dbReference type="RefSeq" id="WP_115840533.1">
    <property type="nucleotide sequence ID" value="NZ_CP046603.1"/>
</dbReference>
<name>A0A3D8VJ22_9GAMM</name>
<sequence length="102" mass="10937">MDQRLDLPALDPSLELTLASLQDCTLPSAPLSFADLIAASLRDACEADADTVFPIIARLIDQHIAGALQPRRIGRWRDEALDDLLSVISPGMRSRAGIATVG</sequence>
<keyword evidence="2" id="KW-1185">Reference proteome</keyword>
<protein>
    <submittedName>
        <fullName evidence="1">Uncharacterized protein</fullName>
    </submittedName>
</protein>
<evidence type="ECO:0000313" key="2">
    <source>
        <dbReference type="Proteomes" id="UP000256829"/>
    </source>
</evidence>
<accession>A0A3D8VJ22</accession>
<dbReference type="Proteomes" id="UP000256829">
    <property type="component" value="Unassembled WGS sequence"/>
</dbReference>
<proteinExistence type="predicted"/>
<dbReference type="OrthoDB" id="9924959at2"/>
<organism evidence="1 2">
    <name type="scientific">Lysobacter soli</name>
    <dbReference type="NCBI Taxonomy" id="453783"/>
    <lineage>
        <taxon>Bacteria</taxon>
        <taxon>Pseudomonadati</taxon>
        <taxon>Pseudomonadota</taxon>
        <taxon>Gammaproteobacteria</taxon>
        <taxon>Lysobacterales</taxon>
        <taxon>Lysobacteraceae</taxon>
        <taxon>Lysobacter</taxon>
    </lineage>
</organism>
<gene>
    <name evidence="1" type="ORF">DX912_00625</name>
</gene>
<comment type="caution">
    <text evidence="1">The sequence shown here is derived from an EMBL/GenBank/DDBJ whole genome shotgun (WGS) entry which is preliminary data.</text>
</comment>
<evidence type="ECO:0000313" key="1">
    <source>
        <dbReference type="EMBL" id="RDY69313.1"/>
    </source>
</evidence>
<dbReference type="AlphaFoldDB" id="A0A3D8VJ22"/>